<dbReference type="InterPro" id="IPR029062">
    <property type="entry name" value="Class_I_gatase-like"/>
</dbReference>
<accession>A0ABT1FS33</accession>
<protein>
    <submittedName>
        <fullName evidence="2">DJ-1/PfpI family protein</fullName>
    </submittedName>
</protein>
<feature type="domain" description="DJ-1/PfpI" evidence="1">
    <location>
        <begin position="4"/>
        <end position="181"/>
    </location>
</feature>
<dbReference type="CDD" id="cd03139">
    <property type="entry name" value="GATase1_PfpI_2"/>
    <property type="match status" value="1"/>
</dbReference>
<organism evidence="2 3">
    <name type="scientific">Runella salmonicolor</name>
    <dbReference type="NCBI Taxonomy" id="2950278"/>
    <lineage>
        <taxon>Bacteria</taxon>
        <taxon>Pseudomonadati</taxon>
        <taxon>Bacteroidota</taxon>
        <taxon>Cytophagia</taxon>
        <taxon>Cytophagales</taxon>
        <taxon>Spirosomataceae</taxon>
        <taxon>Runella</taxon>
    </lineage>
</organism>
<proteinExistence type="predicted"/>
<dbReference type="Pfam" id="PF01965">
    <property type="entry name" value="DJ-1_PfpI"/>
    <property type="match status" value="1"/>
</dbReference>
<dbReference type="RefSeq" id="WP_253530246.1">
    <property type="nucleotide sequence ID" value="NZ_JAMZEL010000008.1"/>
</dbReference>
<dbReference type="EMBL" id="JAMZEL010000008">
    <property type="protein sequence ID" value="MCP1384579.1"/>
    <property type="molecule type" value="Genomic_DNA"/>
</dbReference>
<dbReference type="SUPFAM" id="SSF52317">
    <property type="entry name" value="Class I glutamine amidotransferase-like"/>
    <property type="match status" value="1"/>
</dbReference>
<reference evidence="2 3" key="1">
    <citation type="submission" date="2022-06" db="EMBL/GenBank/DDBJ databases">
        <title>Runella sp. S5 genome sequencing.</title>
        <authorList>
            <person name="Park S."/>
        </authorList>
    </citation>
    <scope>NUCLEOTIDE SEQUENCE [LARGE SCALE GENOMIC DNA]</scope>
    <source>
        <strain evidence="2 3">S5</strain>
    </source>
</reference>
<evidence type="ECO:0000313" key="3">
    <source>
        <dbReference type="Proteomes" id="UP001204772"/>
    </source>
</evidence>
<dbReference type="PANTHER" id="PTHR43130">
    <property type="entry name" value="ARAC-FAMILY TRANSCRIPTIONAL REGULATOR"/>
    <property type="match status" value="1"/>
</dbReference>
<dbReference type="InterPro" id="IPR052158">
    <property type="entry name" value="INH-QAR"/>
</dbReference>
<keyword evidence="3" id="KW-1185">Reference proteome</keyword>
<sequence>MTRNVAIFLFDEVEVLDFAGPYEVFSVTGLRTFTEKPFHVYTVAEKSPVVARNGLTIIPDYLLDTCPEPDLILIPGGGGFSPEGVAFGSRREMDNDVVLEWVKKHAAHVELVLSVCTGALILGKAGLLEGLQATTHFKALDALRAISPTIEVLEGVRYVDNGQVILSAGVSAGIDMSYYVVSKLLGKEVADEAARYAQYDYWQE</sequence>
<comment type="caution">
    <text evidence="2">The sequence shown here is derived from an EMBL/GenBank/DDBJ whole genome shotgun (WGS) entry which is preliminary data.</text>
</comment>
<dbReference type="PANTHER" id="PTHR43130:SF14">
    <property type="entry name" value="DJ-1_PFPI DOMAIN-CONTAINING PROTEIN"/>
    <property type="match status" value="1"/>
</dbReference>
<dbReference type="Gene3D" id="3.40.50.880">
    <property type="match status" value="1"/>
</dbReference>
<gene>
    <name evidence="2" type="ORF">NCI00_19230</name>
</gene>
<dbReference type="Proteomes" id="UP001204772">
    <property type="component" value="Unassembled WGS sequence"/>
</dbReference>
<dbReference type="InterPro" id="IPR002818">
    <property type="entry name" value="DJ-1/PfpI"/>
</dbReference>
<evidence type="ECO:0000313" key="2">
    <source>
        <dbReference type="EMBL" id="MCP1384579.1"/>
    </source>
</evidence>
<name>A0ABT1FS33_9BACT</name>
<evidence type="ECO:0000259" key="1">
    <source>
        <dbReference type="Pfam" id="PF01965"/>
    </source>
</evidence>